<dbReference type="RefSeq" id="WP_272736624.1">
    <property type="nucleotide sequence ID" value="NZ_CP116942.1"/>
</dbReference>
<evidence type="ECO:0000256" key="5">
    <source>
        <dbReference type="ARBA" id="ARBA00022691"/>
    </source>
</evidence>
<evidence type="ECO:0000256" key="3">
    <source>
        <dbReference type="ARBA" id="ARBA00022603"/>
    </source>
</evidence>
<dbReference type="Proteomes" id="UP001216390">
    <property type="component" value="Chromosome"/>
</dbReference>
<keyword evidence="4 7" id="KW-0808">Transferase</keyword>
<evidence type="ECO:0000313" key="8">
    <source>
        <dbReference type="Proteomes" id="UP001216390"/>
    </source>
</evidence>
<accession>A0AAF0BTQ6</accession>
<evidence type="ECO:0000256" key="1">
    <source>
        <dbReference type="ARBA" id="ARBA00022490"/>
    </source>
</evidence>
<sequence length="203" mass="21447">MTDLATVLGRQQGRGVLGPDPAREQQAHSRGFAAALGRTPSRAVDLGSGGGVPGLVLAVECWPEADVVLVDASQKRCTYLELCVADLDLVGRVTVRWGRAEEVGRDPAHRGAHDAVVARSFGPPAAVAECAAPLLAVGGHLVVSEPPEGPEGRWDDGALAALGLVREGSERIDGAWFTRLRQDAPCAERFPRRPGLPARRPLF</sequence>
<dbReference type="Pfam" id="PF02527">
    <property type="entry name" value="GidB"/>
    <property type="match status" value="1"/>
</dbReference>
<dbReference type="PANTHER" id="PTHR31760">
    <property type="entry name" value="S-ADENOSYL-L-METHIONINE-DEPENDENT METHYLTRANSFERASES SUPERFAMILY PROTEIN"/>
    <property type="match status" value="1"/>
</dbReference>
<evidence type="ECO:0000256" key="6">
    <source>
        <dbReference type="ARBA" id="ARBA00031818"/>
    </source>
</evidence>
<keyword evidence="2" id="KW-0698">rRNA processing</keyword>
<dbReference type="CDD" id="cd02440">
    <property type="entry name" value="AdoMet_MTases"/>
    <property type="match status" value="1"/>
</dbReference>
<dbReference type="GO" id="GO:0005829">
    <property type="term" value="C:cytosol"/>
    <property type="evidence" value="ECO:0007669"/>
    <property type="project" value="TreeGrafter"/>
</dbReference>
<dbReference type="EMBL" id="CP116942">
    <property type="protein sequence ID" value="WCO67102.1"/>
    <property type="molecule type" value="Genomic_DNA"/>
</dbReference>
<keyword evidence="3 7" id="KW-0489">Methyltransferase</keyword>
<keyword evidence="1" id="KW-0963">Cytoplasm</keyword>
<proteinExistence type="predicted"/>
<dbReference type="InterPro" id="IPR029063">
    <property type="entry name" value="SAM-dependent_MTases_sf"/>
</dbReference>
<protein>
    <recommendedName>
        <fullName evidence="6">Glucose-inhibited division protein B</fullName>
    </recommendedName>
</protein>
<dbReference type="InterPro" id="IPR003682">
    <property type="entry name" value="rRNA_ssu_MeTfrase_G"/>
</dbReference>
<reference evidence="7" key="1">
    <citation type="submission" date="2023-01" db="EMBL/GenBank/DDBJ databases">
        <title>The diversity of Class Acidimicrobiia in South China Sea sediment environments and the proposal of Iamia marina sp. nov., a novel species of the genus Iamia.</title>
        <authorList>
            <person name="He Y."/>
            <person name="Tian X."/>
        </authorList>
    </citation>
    <scope>NUCLEOTIDE SEQUENCE</scope>
    <source>
        <strain evidence="7">DSM 19957</strain>
    </source>
</reference>
<dbReference type="AlphaFoldDB" id="A0AAF0BTQ6"/>
<evidence type="ECO:0000256" key="2">
    <source>
        <dbReference type="ARBA" id="ARBA00022552"/>
    </source>
</evidence>
<dbReference type="PANTHER" id="PTHR31760:SF0">
    <property type="entry name" value="S-ADENOSYL-L-METHIONINE-DEPENDENT METHYLTRANSFERASES SUPERFAMILY PROTEIN"/>
    <property type="match status" value="1"/>
</dbReference>
<dbReference type="GO" id="GO:0070043">
    <property type="term" value="F:rRNA (guanine-N7-)-methyltransferase activity"/>
    <property type="evidence" value="ECO:0007669"/>
    <property type="project" value="TreeGrafter"/>
</dbReference>
<gene>
    <name evidence="7" type="ORF">PO878_21680</name>
</gene>
<evidence type="ECO:0000256" key="4">
    <source>
        <dbReference type="ARBA" id="ARBA00022679"/>
    </source>
</evidence>
<keyword evidence="5" id="KW-0949">S-adenosyl-L-methionine</keyword>
<keyword evidence="8" id="KW-1185">Reference proteome</keyword>
<evidence type="ECO:0000313" key="7">
    <source>
        <dbReference type="EMBL" id="WCO67102.1"/>
    </source>
</evidence>
<dbReference type="KEGG" id="ima:PO878_21680"/>
<name>A0AAF0BTQ6_9ACTN</name>
<dbReference type="SUPFAM" id="SSF53335">
    <property type="entry name" value="S-adenosyl-L-methionine-dependent methyltransferases"/>
    <property type="match status" value="1"/>
</dbReference>
<dbReference type="Gene3D" id="3.40.50.150">
    <property type="entry name" value="Vaccinia Virus protein VP39"/>
    <property type="match status" value="1"/>
</dbReference>
<organism evidence="7 8">
    <name type="scientific">Iamia majanohamensis</name>
    <dbReference type="NCBI Taxonomy" id="467976"/>
    <lineage>
        <taxon>Bacteria</taxon>
        <taxon>Bacillati</taxon>
        <taxon>Actinomycetota</taxon>
        <taxon>Acidimicrobiia</taxon>
        <taxon>Acidimicrobiales</taxon>
        <taxon>Iamiaceae</taxon>
        <taxon>Iamia</taxon>
    </lineage>
</organism>